<dbReference type="GeneID" id="76461590"/>
<keyword evidence="4" id="KW-1185">Reference proteome</keyword>
<evidence type="ECO:0000259" key="2">
    <source>
        <dbReference type="Pfam" id="PF01425"/>
    </source>
</evidence>
<dbReference type="InterPro" id="IPR036928">
    <property type="entry name" value="AS_sf"/>
</dbReference>
<dbReference type="HOGENOM" id="CLU_009600_0_4_4"/>
<feature type="domain" description="Amidase" evidence="2">
    <location>
        <begin position="43"/>
        <end position="466"/>
    </location>
</feature>
<keyword evidence="3" id="KW-0378">Hydrolase</keyword>
<dbReference type="PANTHER" id="PTHR11895">
    <property type="entry name" value="TRANSAMIDASE"/>
    <property type="match status" value="1"/>
</dbReference>
<proteinExistence type="inferred from homology"/>
<evidence type="ECO:0000256" key="1">
    <source>
        <dbReference type="ARBA" id="ARBA00009199"/>
    </source>
</evidence>
<evidence type="ECO:0000313" key="4">
    <source>
        <dbReference type="Proteomes" id="UP000000374"/>
    </source>
</evidence>
<evidence type="ECO:0000313" key="3">
    <source>
        <dbReference type="EMBL" id="ABM58868.1"/>
    </source>
</evidence>
<dbReference type="InterPro" id="IPR000120">
    <property type="entry name" value="Amidase"/>
</dbReference>
<dbReference type="RefSeq" id="WP_011810861.1">
    <property type="nucleotide sequence ID" value="NC_008786.1"/>
</dbReference>
<dbReference type="NCBIfam" id="NF004815">
    <property type="entry name" value="PRK06169.1"/>
    <property type="match status" value="1"/>
</dbReference>
<dbReference type="Pfam" id="PF01425">
    <property type="entry name" value="Amidase"/>
    <property type="match status" value="1"/>
</dbReference>
<dbReference type="Proteomes" id="UP000000374">
    <property type="component" value="Chromosome"/>
</dbReference>
<dbReference type="AlphaFoldDB" id="A1WML1"/>
<dbReference type="Gene3D" id="3.90.1300.10">
    <property type="entry name" value="Amidase signature (AS) domain"/>
    <property type="match status" value="1"/>
</dbReference>
<sequence>MSDPAQKSMGGIPPIADAPALCQLGVAELRSLYRRGELSPVQVTREVLQHVDRVQERFNAFSFTDHERALDMARASEARWRKGSPASPVDGVPTTIKDLLWVAGSVVRYGSLGTDAKPCAEDAPSVARLRAGGAIFVGITTSPELGWKAVTDSNAFGITRNPWAPAMTCGGSSGGAAVAAATGAGVLHLGTDGGGSIRIPASFCGIVGLKPTFGTVPAYPASAFGTVAHIGPMARSVDDAAAMLRAMSGRDLRDWAQGWMHAAPQPLHDGELAKARIGYWTTPPSGALCPEVGAAVEFAVSQLRAAGARVERVDLPGKDLHRMFQAHWFASAAHRLAGISAAEQSGMDAGLRQVASAGARISAPDLVAQQIGRAHFAAAMDRLLTEFDFLVSPAASILPFSAGLEVPQGSGLSRWTEWAGFSYPINLSQQPACVLPCARRPMDAPAHALPIGLQIIGARGADYRVLSIAREIERLGLEQLFAQSHSREVPR</sequence>
<protein>
    <submittedName>
        <fullName evidence="3">Amidase</fullName>
        <ecNumber evidence="3">3.5.1.4</ecNumber>
    </submittedName>
</protein>
<dbReference type="EC" id="3.5.1.4" evidence="3"/>
<dbReference type="GO" id="GO:0004040">
    <property type="term" value="F:amidase activity"/>
    <property type="evidence" value="ECO:0007669"/>
    <property type="project" value="UniProtKB-EC"/>
</dbReference>
<name>A1WML1_VEREI</name>
<dbReference type="OrthoDB" id="8576090at2"/>
<reference evidence="4" key="1">
    <citation type="submission" date="2006-12" db="EMBL/GenBank/DDBJ databases">
        <title>Complete sequence of chromosome 1 of Verminephrobacter eiseniae EF01-2.</title>
        <authorList>
            <person name="Copeland A."/>
            <person name="Lucas S."/>
            <person name="Lapidus A."/>
            <person name="Barry K."/>
            <person name="Detter J.C."/>
            <person name="Glavina del Rio T."/>
            <person name="Dalin E."/>
            <person name="Tice H."/>
            <person name="Pitluck S."/>
            <person name="Chertkov O."/>
            <person name="Brettin T."/>
            <person name="Bruce D."/>
            <person name="Han C."/>
            <person name="Tapia R."/>
            <person name="Gilna P."/>
            <person name="Schmutz J."/>
            <person name="Larimer F."/>
            <person name="Land M."/>
            <person name="Hauser L."/>
            <person name="Kyrpides N."/>
            <person name="Kim E."/>
            <person name="Stahl D."/>
            <person name="Richardson P."/>
        </authorList>
    </citation>
    <scope>NUCLEOTIDE SEQUENCE [LARGE SCALE GENOMIC DNA]</scope>
    <source>
        <strain evidence="4">EF01-2</strain>
    </source>
</reference>
<organism evidence="3 4">
    <name type="scientific">Verminephrobacter eiseniae (strain EF01-2)</name>
    <dbReference type="NCBI Taxonomy" id="391735"/>
    <lineage>
        <taxon>Bacteria</taxon>
        <taxon>Pseudomonadati</taxon>
        <taxon>Pseudomonadota</taxon>
        <taxon>Betaproteobacteria</taxon>
        <taxon>Burkholderiales</taxon>
        <taxon>Comamonadaceae</taxon>
        <taxon>Verminephrobacter</taxon>
    </lineage>
</organism>
<comment type="similarity">
    <text evidence="1">Belongs to the amidase family.</text>
</comment>
<dbReference type="KEGG" id="vei:Veis_3137"/>
<dbReference type="PANTHER" id="PTHR11895:SF7">
    <property type="entry name" value="GLUTAMYL-TRNA(GLN) AMIDOTRANSFERASE SUBUNIT A, MITOCHONDRIAL"/>
    <property type="match status" value="1"/>
</dbReference>
<gene>
    <name evidence="3" type="ordered locus">Veis_3137</name>
</gene>
<dbReference type="InterPro" id="IPR023631">
    <property type="entry name" value="Amidase_dom"/>
</dbReference>
<dbReference type="STRING" id="391735.Veis_3137"/>
<dbReference type="eggNOG" id="COG0154">
    <property type="taxonomic scope" value="Bacteria"/>
</dbReference>
<dbReference type="SUPFAM" id="SSF75304">
    <property type="entry name" value="Amidase signature (AS) enzymes"/>
    <property type="match status" value="1"/>
</dbReference>
<dbReference type="EMBL" id="CP000542">
    <property type="protein sequence ID" value="ABM58868.1"/>
    <property type="molecule type" value="Genomic_DNA"/>
</dbReference>
<accession>A1WML1</accession>